<evidence type="ECO:0000313" key="2">
    <source>
        <dbReference type="EMBL" id="PRP95639.1"/>
    </source>
</evidence>
<dbReference type="InterPro" id="IPR044650">
    <property type="entry name" value="SRFR1-like"/>
</dbReference>
<feature type="repeat" description="TPR" evidence="1">
    <location>
        <begin position="99"/>
        <end position="132"/>
    </location>
</feature>
<protein>
    <submittedName>
        <fullName evidence="2">Tetratricopeptide repeat protein</fullName>
    </submittedName>
</protein>
<dbReference type="SUPFAM" id="SSF48452">
    <property type="entry name" value="TPR-like"/>
    <property type="match status" value="1"/>
</dbReference>
<comment type="caution">
    <text evidence="2">The sequence shown here is derived from an EMBL/GenBank/DDBJ whole genome shotgun (WGS) entry which is preliminary data.</text>
</comment>
<dbReference type="Proteomes" id="UP000237968">
    <property type="component" value="Unassembled WGS sequence"/>
</dbReference>
<dbReference type="SMART" id="SM00028">
    <property type="entry name" value="TPR"/>
    <property type="match status" value="3"/>
</dbReference>
<evidence type="ECO:0000313" key="3">
    <source>
        <dbReference type="Proteomes" id="UP000237968"/>
    </source>
</evidence>
<feature type="repeat" description="TPR" evidence="1">
    <location>
        <begin position="65"/>
        <end position="98"/>
    </location>
</feature>
<proteinExistence type="predicted"/>
<accession>A0A2S9XS03</accession>
<reference evidence="2 3" key="1">
    <citation type="submission" date="2018-03" db="EMBL/GenBank/DDBJ databases">
        <title>Draft Genome Sequences of the Obligatory Marine Myxobacteria Enhygromyxa salina SWB005.</title>
        <authorList>
            <person name="Poehlein A."/>
            <person name="Moghaddam J.A."/>
            <person name="Harms H."/>
            <person name="Alanjari M."/>
            <person name="Koenig G.M."/>
            <person name="Daniel R."/>
            <person name="Schaeberle T.F."/>
        </authorList>
    </citation>
    <scope>NUCLEOTIDE SEQUENCE [LARGE SCALE GENOMIC DNA]</scope>
    <source>
        <strain evidence="2 3">SWB005</strain>
    </source>
</reference>
<sequence length="262" mass="28451">MKRALGLALATMLIVPACKPEVEDANLPEQIAAKLKESDANLRNHKSDEAAEGYKWVLENEPGNVAALTGLGKVELEREDYAAAVDPLEKAVAANGEDASARASLGRAYAGTKDWAKAAEHLGKAWELDQDTEQYGLEYGVALRETGKLDEAATVLTEVGEINPKLKYVYRELGKVQLEAKELDKALRTFMKAQTQWAGDQDAFAGAAMVYEAQGDVSKSIDQWSQYIQQDCCSTYSKDVAQPKLAALKKQENEAGNLPADG</sequence>
<dbReference type="GO" id="GO:0045892">
    <property type="term" value="P:negative regulation of DNA-templated transcription"/>
    <property type="evidence" value="ECO:0007669"/>
    <property type="project" value="InterPro"/>
</dbReference>
<dbReference type="EMBL" id="PVNK01000167">
    <property type="protein sequence ID" value="PRP95639.1"/>
    <property type="molecule type" value="Genomic_DNA"/>
</dbReference>
<organism evidence="2 3">
    <name type="scientific">Enhygromyxa salina</name>
    <dbReference type="NCBI Taxonomy" id="215803"/>
    <lineage>
        <taxon>Bacteria</taxon>
        <taxon>Pseudomonadati</taxon>
        <taxon>Myxococcota</taxon>
        <taxon>Polyangia</taxon>
        <taxon>Nannocystales</taxon>
        <taxon>Nannocystaceae</taxon>
        <taxon>Enhygromyxa</taxon>
    </lineage>
</organism>
<dbReference type="InterPro" id="IPR011990">
    <property type="entry name" value="TPR-like_helical_dom_sf"/>
</dbReference>
<dbReference type="AlphaFoldDB" id="A0A2S9XS03"/>
<dbReference type="PANTHER" id="PTHR44749:SF1">
    <property type="entry name" value="TETRATRICOPEPTIDE-LIKE HELICAL DOMAIN-CONTAINING PROTEIN"/>
    <property type="match status" value="1"/>
</dbReference>
<dbReference type="PROSITE" id="PS50005">
    <property type="entry name" value="TPR"/>
    <property type="match status" value="2"/>
</dbReference>
<gene>
    <name evidence="2" type="ORF">ENSA5_37720</name>
</gene>
<name>A0A2S9XS03_9BACT</name>
<dbReference type="PANTHER" id="PTHR44749">
    <property type="entry name" value="SUPPRESSOR OF RPS4-RLD 1"/>
    <property type="match status" value="1"/>
</dbReference>
<keyword evidence="1" id="KW-0802">TPR repeat</keyword>
<dbReference type="InterPro" id="IPR019734">
    <property type="entry name" value="TPR_rpt"/>
</dbReference>
<dbReference type="Pfam" id="PF13432">
    <property type="entry name" value="TPR_16"/>
    <property type="match status" value="1"/>
</dbReference>
<evidence type="ECO:0000256" key="1">
    <source>
        <dbReference type="PROSITE-ProRule" id="PRU00339"/>
    </source>
</evidence>
<dbReference type="Gene3D" id="1.25.40.10">
    <property type="entry name" value="Tetratricopeptide repeat domain"/>
    <property type="match status" value="2"/>
</dbReference>
<keyword evidence="3" id="KW-1185">Reference proteome</keyword>